<keyword evidence="2" id="KW-1185">Reference proteome</keyword>
<evidence type="ECO:0000313" key="2">
    <source>
        <dbReference type="Proteomes" id="UP000006729"/>
    </source>
</evidence>
<reference evidence="1 2" key="1">
    <citation type="journal article" date="2006" name="Science">
        <title>The genome of black cottonwood, Populus trichocarpa (Torr. &amp; Gray).</title>
        <authorList>
            <person name="Tuskan G.A."/>
            <person name="Difazio S."/>
            <person name="Jansson S."/>
            <person name="Bohlmann J."/>
            <person name="Grigoriev I."/>
            <person name="Hellsten U."/>
            <person name="Putnam N."/>
            <person name="Ralph S."/>
            <person name="Rombauts S."/>
            <person name="Salamov A."/>
            <person name="Schein J."/>
            <person name="Sterck L."/>
            <person name="Aerts A."/>
            <person name="Bhalerao R.R."/>
            <person name="Bhalerao R.P."/>
            <person name="Blaudez D."/>
            <person name="Boerjan W."/>
            <person name="Brun A."/>
            <person name="Brunner A."/>
            <person name="Busov V."/>
            <person name="Campbell M."/>
            <person name="Carlson J."/>
            <person name="Chalot M."/>
            <person name="Chapman J."/>
            <person name="Chen G.L."/>
            <person name="Cooper D."/>
            <person name="Coutinho P.M."/>
            <person name="Couturier J."/>
            <person name="Covert S."/>
            <person name="Cronk Q."/>
            <person name="Cunningham R."/>
            <person name="Davis J."/>
            <person name="Degroeve S."/>
            <person name="Dejardin A."/>
            <person name="Depamphilis C."/>
            <person name="Detter J."/>
            <person name="Dirks B."/>
            <person name="Dubchak I."/>
            <person name="Duplessis S."/>
            <person name="Ehlting J."/>
            <person name="Ellis B."/>
            <person name="Gendler K."/>
            <person name="Goodstein D."/>
            <person name="Gribskov M."/>
            <person name="Grimwood J."/>
            <person name="Groover A."/>
            <person name="Gunter L."/>
            <person name="Hamberger B."/>
            <person name="Heinze B."/>
            <person name="Helariutta Y."/>
            <person name="Henrissat B."/>
            <person name="Holligan D."/>
            <person name="Holt R."/>
            <person name="Huang W."/>
            <person name="Islam-Faridi N."/>
            <person name="Jones S."/>
            <person name="Jones-Rhoades M."/>
            <person name="Jorgensen R."/>
            <person name="Joshi C."/>
            <person name="Kangasjarvi J."/>
            <person name="Karlsson J."/>
            <person name="Kelleher C."/>
            <person name="Kirkpatrick R."/>
            <person name="Kirst M."/>
            <person name="Kohler A."/>
            <person name="Kalluri U."/>
            <person name="Larimer F."/>
            <person name="Leebens-Mack J."/>
            <person name="Leple J.C."/>
            <person name="Locascio P."/>
            <person name="Lou Y."/>
            <person name="Lucas S."/>
            <person name="Martin F."/>
            <person name="Montanini B."/>
            <person name="Napoli C."/>
            <person name="Nelson D.R."/>
            <person name="Nelson C."/>
            <person name="Nieminen K."/>
            <person name="Nilsson O."/>
            <person name="Pereda V."/>
            <person name="Peter G."/>
            <person name="Philippe R."/>
            <person name="Pilate G."/>
            <person name="Poliakov A."/>
            <person name="Razumovskaya J."/>
            <person name="Richardson P."/>
            <person name="Rinaldi C."/>
            <person name="Ritland K."/>
            <person name="Rouze P."/>
            <person name="Ryaboy D."/>
            <person name="Schmutz J."/>
            <person name="Schrader J."/>
            <person name="Segerman B."/>
            <person name="Shin H."/>
            <person name="Siddiqui A."/>
            <person name="Sterky F."/>
            <person name="Terry A."/>
            <person name="Tsai C.J."/>
            <person name="Uberbacher E."/>
            <person name="Unneberg P."/>
            <person name="Vahala J."/>
            <person name="Wall K."/>
            <person name="Wessler S."/>
            <person name="Yang G."/>
            <person name="Yin T."/>
            <person name="Douglas C."/>
            <person name="Marra M."/>
            <person name="Sandberg G."/>
            <person name="Van de Peer Y."/>
            <person name="Rokhsar D."/>
        </authorList>
    </citation>
    <scope>NUCLEOTIDE SEQUENCE [LARGE SCALE GENOMIC DNA]</scope>
    <source>
        <strain evidence="2">cv. Nisqually</strain>
    </source>
</reference>
<accession>A0A3N7FEW1</accession>
<gene>
    <name evidence="1" type="ORF">POPTR_008G011700</name>
</gene>
<protein>
    <submittedName>
        <fullName evidence="1">Uncharacterized protein</fullName>
    </submittedName>
</protein>
<name>A0A3N7FEW1_POPTR</name>
<dbReference type="EMBL" id="CM009297">
    <property type="protein sequence ID" value="RQO94012.1"/>
    <property type="molecule type" value="Genomic_DNA"/>
</dbReference>
<dbReference type="Proteomes" id="UP000006729">
    <property type="component" value="Chromosome 8"/>
</dbReference>
<sequence>MMDPFHRLKKWFFSLFTLQKSSYVGSKVAES</sequence>
<evidence type="ECO:0000313" key="1">
    <source>
        <dbReference type="EMBL" id="RQO94012.1"/>
    </source>
</evidence>
<organism evidence="1 2">
    <name type="scientific">Populus trichocarpa</name>
    <name type="common">Western balsam poplar</name>
    <name type="synonym">Populus balsamifera subsp. trichocarpa</name>
    <dbReference type="NCBI Taxonomy" id="3694"/>
    <lineage>
        <taxon>Eukaryota</taxon>
        <taxon>Viridiplantae</taxon>
        <taxon>Streptophyta</taxon>
        <taxon>Embryophyta</taxon>
        <taxon>Tracheophyta</taxon>
        <taxon>Spermatophyta</taxon>
        <taxon>Magnoliopsida</taxon>
        <taxon>eudicotyledons</taxon>
        <taxon>Gunneridae</taxon>
        <taxon>Pentapetalae</taxon>
        <taxon>rosids</taxon>
        <taxon>fabids</taxon>
        <taxon>Malpighiales</taxon>
        <taxon>Salicaceae</taxon>
        <taxon>Saliceae</taxon>
        <taxon>Populus</taxon>
    </lineage>
</organism>
<proteinExistence type="predicted"/>
<dbReference type="AlphaFoldDB" id="A0A3N7FEW1"/>